<dbReference type="InterPro" id="IPR015943">
    <property type="entry name" value="WD40/YVTN_repeat-like_dom_sf"/>
</dbReference>
<evidence type="ECO:0000313" key="5">
    <source>
        <dbReference type="RefSeq" id="XP_031389176.1"/>
    </source>
</evidence>
<evidence type="ECO:0000256" key="2">
    <source>
        <dbReference type="ARBA" id="ARBA00022737"/>
    </source>
</evidence>
<evidence type="ECO:0000313" key="4">
    <source>
        <dbReference type="Proteomes" id="UP000515151"/>
    </source>
</evidence>
<dbReference type="InterPro" id="IPR001680">
    <property type="entry name" value="WD40_rpt"/>
</dbReference>
<keyword evidence="4" id="KW-1185">Reference proteome</keyword>
<accession>A0A6P8D6N5</accession>
<dbReference type="PANTHER" id="PTHR15574">
    <property type="entry name" value="WD REPEAT DOMAIN-CONTAINING FAMILY"/>
    <property type="match status" value="1"/>
</dbReference>
<dbReference type="InterPro" id="IPR036322">
    <property type="entry name" value="WD40_repeat_dom_sf"/>
</dbReference>
<gene>
    <name evidence="5" type="primary">LOC116201876</name>
</gene>
<dbReference type="Gene3D" id="2.130.10.10">
    <property type="entry name" value="YVTN repeat-like/Quinoprotein amine dehydrogenase"/>
    <property type="match status" value="1"/>
</dbReference>
<dbReference type="RefSeq" id="XP_031389176.1">
    <property type="nucleotide sequence ID" value="XM_031533316.1"/>
</dbReference>
<dbReference type="AlphaFoldDB" id="A0A6P8D6N5"/>
<keyword evidence="2" id="KW-0677">Repeat</keyword>
<proteinExistence type="predicted"/>
<dbReference type="InterPro" id="IPR045151">
    <property type="entry name" value="DCAF8"/>
</dbReference>
<name>A0A6P8D6N5_PUNGR</name>
<dbReference type="OrthoDB" id="4869960at2759"/>
<organism evidence="4 5">
    <name type="scientific">Punica granatum</name>
    <name type="common">Pomegranate</name>
    <dbReference type="NCBI Taxonomy" id="22663"/>
    <lineage>
        <taxon>Eukaryota</taxon>
        <taxon>Viridiplantae</taxon>
        <taxon>Streptophyta</taxon>
        <taxon>Embryophyta</taxon>
        <taxon>Tracheophyta</taxon>
        <taxon>Spermatophyta</taxon>
        <taxon>Magnoliopsida</taxon>
        <taxon>eudicotyledons</taxon>
        <taxon>Gunneridae</taxon>
        <taxon>Pentapetalae</taxon>
        <taxon>rosids</taxon>
        <taxon>malvids</taxon>
        <taxon>Myrtales</taxon>
        <taxon>Lythraceae</taxon>
        <taxon>Punica</taxon>
    </lineage>
</organism>
<evidence type="ECO:0000256" key="1">
    <source>
        <dbReference type="ARBA" id="ARBA00022574"/>
    </source>
</evidence>
<dbReference type="Pfam" id="PF00400">
    <property type="entry name" value="WD40"/>
    <property type="match status" value="3"/>
</dbReference>
<feature type="repeat" description="WD" evidence="3">
    <location>
        <begin position="91"/>
        <end position="123"/>
    </location>
</feature>
<dbReference type="GO" id="GO:0005737">
    <property type="term" value="C:cytoplasm"/>
    <property type="evidence" value="ECO:0007669"/>
    <property type="project" value="TreeGrafter"/>
</dbReference>
<protein>
    <submittedName>
        <fullName evidence="5">DDB1- and CUL4-associated factor 8 isoform X1</fullName>
    </submittedName>
</protein>
<reference evidence="4" key="1">
    <citation type="journal article" date="2020" name="Plant Biotechnol. J.">
        <title>The pomegranate (Punica granatum L.) draft genome dissects genetic divergence between soft- and hard-seeded cultivars.</title>
        <authorList>
            <person name="Luo X."/>
            <person name="Li H."/>
            <person name="Wu Z."/>
            <person name="Yao W."/>
            <person name="Zhao P."/>
            <person name="Cao D."/>
            <person name="Yu H."/>
            <person name="Li K."/>
            <person name="Poudel K."/>
            <person name="Zhao D."/>
            <person name="Zhang F."/>
            <person name="Xia X."/>
            <person name="Chen L."/>
            <person name="Wang Q."/>
            <person name="Jing D."/>
            <person name="Cao S."/>
        </authorList>
    </citation>
    <scope>NUCLEOTIDE SEQUENCE [LARGE SCALE GENOMIC DNA]</scope>
    <source>
        <strain evidence="4">cv. Tunisia</strain>
    </source>
</reference>
<dbReference type="PROSITE" id="PS50294">
    <property type="entry name" value="WD_REPEATS_REGION"/>
    <property type="match status" value="1"/>
</dbReference>
<dbReference type="Proteomes" id="UP000515151">
    <property type="component" value="Chromosome 3"/>
</dbReference>
<dbReference type="GeneID" id="116201876"/>
<dbReference type="GO" id="GO:0080008">
    <property type="term" value="C:Cul4-RING E3 ubiquitin ligase complex"/>
    <property type="evidence" value="ECO:0007669"/>
    <property type="project" value="TreeGrafter"/>
</dbReference>
<evidence type="ECO:0000256" key="3">
    <source>
        <dbReference type="PROSITE-ProRule" id="PRU00221"/>
    </source>
</evidence>
<dbReference type="SMART" id="SM00320">
    <property type="entry name" value="WD40"/>
    <property type="match status" value="7"/>
</dbReference>
<feature type="repeat" description="WD" evidence="3">
    <location>
        <begin position="393"/>
        <end position="424"/>
    </location>
</feature>
<dbReference type="SUPFAM" id="SSF50978">
    <property type="entry name" value="WD40 repeat-like"/>
    <property type="match status" value="1"/>
</dbReference>
<keyword evidence="1 3" id="KW-0853">WD repeat</keyword>
<sequence>MTAQPPFSRSPSFNCGERENLCLMLCGADYRWGTSAAGEAPTRLRRFTGEKPVHPTRDASLTVSLLLRSVFLMYLSYGQVLVERLALHARLNGHEECVNTIEFNSAGDILVSGSDDGKIVFWNWLAKMKKFSYNSGHLENVFQAKIMPFSNDRAIVTSSADGEVRLGQVLEGGHVDTRCLGNHVGAVHKLDVEPGSPYIFYSCGEDGFVRRFDLRSNSATTLFSCSSLYENARHREDVVMLNAIVIDTRNPYYFALGGSDEFARLYDIRRCKRSASTNVDKPVDLFCPPHLVDIDNIQITGLAFSKSSELLVSYNDELIYLFQKNMGLGPSPPSVPPEIEQQEEPQVYRGHRNSRTIKGVSFFGPHDEYVASGSDSGHVFIWKKRGGKLVRLMVGDRHVVNQVEPHPHMPFLATCGIDDTVKVWVPSEIDDCPLPKNLNEIMDTNKYGREDHFRMTLSPDVAMHILRLQERQSRAFTERRVERADVDFEEEDVEAYALGLLNDDPTGDGGSTATGGQNNCCIC</sequence>
<dbReference type="PROSITE" id="PS50082">
    <property type="entry name" value="WD_REPEATS_2"/>
    <property type="match status" value="2"/>
</dbReference>
<reference evidence="5" key="2">
    <citation type="submission" date="2025-08" db="UniProtKB">
        <authorList>
            <consortium name="RefSeq"/>
        </authorList>
    </citation>
    <scope>IDENTIFICATION</scope>
    <source>
        <tissue evidence="5">Leaf</tissue>
    </source>
</reference>
<dbReference type="PANTHER" id="PTHR15574:SF65">
    <property type="entry name" value="TRANSDUCIN_WD40 REPEAT-LIKE SUPERFAMILY PROTEIN"/>
    <property type="match status" value="1"/>
</dbReference>